<dbReference type="InterPro" id="IPR040079">
    <property type="entry name" value="Glutathione_S-Trfase"/>
</dbReference>
<dbReference type="EMBL" id="NHTK01000814">
    <property type="protein sequence ID" value="PPR05367.1"/>
    <property type="molecule type" value="Genomic_DNA"/>
</dbReference>
<gene>
    <name evidence="5" type="ORF">CVT24_007981</name>
</gene>
<evidence type="ECO:0000256" key="1">
    <source>
        <dbReference type="ARBA" id="ARBA00007409"/>
    </source>
</evidence>
<dbReference type="SFLD" id="SFLDG00358">
    <property type="entry name" value="Main_(cytGST)"/>
    <property type="match status" value="1"/>
</dbReference>
<evidence type="ECO:0000256" key="2">
    <source>
        <dbReference type="SAM" id="MobiDB-lite"/>
    </source>
</evidence>
<dbReference type="PROSITE" id="PS50404">
    <property type="entry name" value="GST_NTER"/>
    <property type="match status" value="1"/>
</dbReference>
<name>A0A409YQT3_9AGAR</name>
<dbReference type="SFLD" id="SFLDS00019">
    <property type="entry name" value="Glutathione_Transferase_(cytos"/>
    <property type="match status" value="1"/>
</dbReference>
<dbReference type="Pfam" id="PF12824">
    <property type="entry name" value="MRP-L20"/>
    <property type="match status" value="1"/>
</dbReference>
<evidence type="ECO:0000313" key="5">
    <source>
        <dbReference type="EMBL" id="PPR05367.1"/>
    </source>
</evidence>
<feature type="region of interest" description="Disordered" evidence="2">
    <location>
        <begin position="422"/>
        <end position="443"/>
    </location>
</feature>
<evidence type="ECO:0000259" key="3">
    <source>
        <dbReference type="PROSITE" id="PS50404"/>
    </source>
</evidence>
<proteinExistence type="inferred from homology"/>
<dbReference type="OrthoDB" id="6021263at2759"/>
<dbReference type="STRING" id="181874.A0A409YQT3"/>
<dbReference type="Gene3D" id="3.40.30.10">
    <property type="entry name" value="Glutaredoxin"/>
    <property type="match status" value="1"/>
</dbReference>
<reference evidence="5 6" key="1">
    <citation type="journal article" date="2018" name="Evol. Lett.">
        <title>Horizontal gene cluster transfer increased hallucinogenic mushroom diversity.</title>
        <authorList>
            <person name="Reynolds H.T."/>
            <person name="Vijayakumar V."/>
            <person name="Gluck-Thaler E."/>
            <person name="Korotkin H.B."/>
            <person name="Matheny P.B."/>
            <person name="Slot J.C."/>
        </authorList>
    </citation>
    <scope>NUCLEOTIDE SEQUENCE [LARGE SCALE GENOMIC DNA]</scope>
    <source>
        <strain evidence="5 6">2629</strain>
    </source>
</reference>
<dbReference type="InterPro" id="IPR004045">
    <property type="entry name" value="Glutathione_S-Trfase_N"/>
</dbReference>
<organism evidence="5 6">
    <name type="scientific">Panaeolus cyanescens</name>
    <dbReference type="NCBI Taxonomy" id="181874"/>
    <lineage>
        <taxon>Eukaryota</taxon>
        <taxon>Fungi</taxon>
        <taxon>Dikarya</taxon>
        <taxon>Basidiomycota</taxon>
        <taxon>Agaricomycotina</taxon>
        <taxon>Agaricomycetes</taxon>
        <taxon>Agaricomycetidae</taxon>
        <taxon>Agaricales</taxon>
        <taxon>Agaricineae</taxon>
        <taxon>Galeropsidaceae</taxon>
        <taxon>Panaeolus</taxon>
    </lineage>
</organism>
<evidence type="ECO:0000313" key="6">
    <source>
        <dbReference type="Proteomes" id="UP000284842"/>
    </source>
</evidence>
<keyword evidence="6" id="KW-1185">Reference proteome</keyword>
<dbReference type="AlphaFoldDB" id="A0A409YQT3"/>
<dbReference type="InterPro" id="IPR004046">
    <property type="entry name" value="GST_C"/>
</dbReference>
<evidence type="ECO:0000259" key="4">
    <source>
        <dbReference type="PROSITE" id="PS50405"/>
    </source>
</evidence>
<dbReference type="InterPro" id="IPR010987">
    <property type="entry name" value="Glutathione-S-Trfase_C-like"/>
</dbReference>
<comment type="similarity">
    <text evidence="1">Belongs to the GST superfamily.</text>
</comment>
<dbReference type="PANTHER" id="PTHR44051:SF8">
    <property type="entry name" value="GLUTATHIONE S-TRANSFERASE GSTA"/>
    <property type="match status" value="1"/>
</dbReference>
<dbReference type="SUPFAM" id="SSF47616">
    <property type="entry name" value="GST C-terminal domain-like"/>
    <property type="match status" value="1"/>
</dbReference>
<dbReference type="SUPFAM" id="SSF52833">
    <property type="entry name" value="Thioredoxin-like"/>
    <property type="match status" value="1"/>
</dbReference>
<dbReference type="PROSITE" id="PS50405">
    <property type="entry name" value="GST_CTER"/>
    <property type="match status" value="1"/>
</dbReference>
<dbReference type="InterPro" id="IPR036249">
    <property type="entry name" value="Thioredoxin-like_sf"/>
</dbReference>
<sequence>MVPRHSSVLAFVLRPQIRSNPFYRLTNALTGLSARAKDQQVCRYSHASLNPIIGSRCKPRTGWSRSKDLTESTSSRYLPSSRWSKASTRIDLNVNTSCVANRGFSSAAPFSTSAPRATAAASNKEPLLLHTFGTPNGRKVSIYLEELKKEYGLEYESQKIDISQNVQKEPWFIALNPNGRIPVLVDRQRGNLPVFETAAILLYLAHHYDVQHRFCFDPHSDPDDHNTMLQWMFWALTRWIGTHARTIKAAPVELPYAIKRYFDETERLYSVLEIRLADRDFLAGPGKGQYSLADINAFPWIAGHEFSGIENLKKWPKLNTNFVYLVGQSLLDTDDDDERTKEMLKPSRSVSFSWNIARHAPKYPRPRPGTAERPAYHAPDPLVNNSKAAVTELEEGALTFIHRPPPTAPSPFSTTLDPVSPLLRPSASTHTGPLPPRSRSTQAHPLVQLTDEQRRKMKELRVSDPAKYTRGVLAKMFNCSTELVGLVAALPKPQRKAAREAREEIHQANREKWSEKHSLVMAIRKKRREMW</sequence>
<dbReference type="Proteomes" id="UP000284842">
    <property type="component" value="Unassembled WGS sequence"/>
</dbReference>
<comment type="caution">
    <text evidence="5">The sequence shown here is derived from an EMBL/GenBank/DDBJ whole genome shotgun (WGS) entry which is preliminary data.</text>
</comment>
<dbReference type="Pfam" id="PF00043">
    <property type="entry name" value="GST_C"/>
    <property type="match status" value="1"/>
</dbReference>
<dbReference type="Gene3D" id="1.20.1050.10">
    <property type="match status" value="1"/>
</dbReference>
<dbReference type="CDD" id="cd03048">
    <property type="entry name" value="GST_N_Ure2p_like"/>
    <property type="match status" value="1"/>
</dbReference>
<dbReference type="Pfam" id="PF02798">
    <property type="entry name" value="GST_N"/>
    <property type="match status" value="1"/>
</dbReference>
<dbReference type="InParanoid" id="A0A409YQT3"/>
<feature type="domain" description="GST N-terminal" evidence="3">
    <location>
        <begin position="124"/>
        <end position="212"/>
    </location>
</feature>
<feature type="domain" description="GST C-terminal" evidence="4">
    <location>
        <begin position="221"/>
        <end position="347"/>
    </location>
</feature>
<feature type="region of interest" description="Disordered" evidence="2">
    <location>
        <begin position="361"/>
        <end position="381"/>
    </location>
</feature>
<accession>A0A409YQT3</accession>
<dbReference type="InterPro" id="IPR036282">
    <property type="entry name" value="Glutathione-S-Trfase_C_sf"/>
</dbReference>
<dbReference type="PANTHER" id="PTHR44051">
    <property type="entry name" value="GLUTATHIONE S-TRANSFERASE-RELATED"/>
    <property type="match status" value="1"/>
</dbReference>
<protein>
    <recommendedName>
        <fullName evidence="7">GST N-terminal domain-containing protein</fullName>
    </recommendedName>
</protein>
<evidence type="ECO:0008006" key="7">
    <source>
        <dbReference type="Google" id="ProtNLM"/>
    </source>
</evidence>